<evidence type="ECO:0000256" key="1">
    <source>
        <dbReference type="ARBA" id="ARBA00001946"/>
    </source>
</evidence>
<dbReference type="PANTHER" id="PTHR12121:SF45">
    <property type="entry name" value="NOCTURNIN"/>
    <property type="match status" value="1"/>
</dbReference>
<name>A0ABD0YMR9_9HEMI</name>
<evidence type="ECO:0000256" key="5">
    <source>
        <dbReference type="ARBA" id="ARBA00022723"/>
    </source>
</evidence>
<dbReference type="InterPro" id="IPR036691">
    <property type="entry name" value="Endo/exonu/phosph_ase_sf"/>
</dbReference>
<evidence type="ECO:0000313" key="12">
    <source>
        <dbReference type="Proteomes" id="UP001558652"/>
    </source>
</evidence>
<dbReference type="Gene3D" id="3.60.10.10">
    <property type="entry name" value="Endonuclease/exonuclease/phosphatase"/>
    <property type="match status" value="1"/>
</dbReference>
<evidence type="ECO:0000256" key="7">
    <source>
        <dbReference type="ARBA" id="ARBA00022842"/>
    </source>
</evidence>
<gene>
    <name evidence="11" type="ORF">AAG570_004476</name>
</gene>
<dbReference type="SUPFAM" id="SSF56219">
    <property type="entry name" value="DNase I-like"/>
    <property type="match status" value="1"/>
</dbReference>
<evidence type="ECO:0000256" key="6">
    <source>
        <dbReference type="ARBA" id="ARBA00022801"/>
    </source>
</evidence>
<evidence type="ECO:0000256" key="3">
    <source>
        <dbReference type="ARBA" id="ARBA00010774"/>
    </source>
</evidence>
<dbReference type="EMBL" id="JBFDAA010000016">
    <property type="protein sequence ID" value="KAL1117149.1"/>
    <property type="molecule type" value="Genomic_DNA"/>
</dbReference>
<dbReference type="Proteomes" id="UP001558652">
    <property type="component" value="Unassembled WGS sequence"/>
</dbReference>
<feature type="domain" description="Endonuclease/exonuclease/phosphatase" evidence="10">
    <location>
        <begin position="76"/>
        <end position="340"/>
    </location>
</feature>
<protein>
    <recommendedName>
        <fullName evidence="9">Nocturnin</fullName>
    </recommendedName>
</protein>
<dbReference type="InterPro" id="IPR005135">
    <property type="entry name" value="Endo/exonuclease/phosphatase"/>
</dbReference>
<proteinExistence type="inferred from homology"/>
<comment type="similarity">
    <text evidence="3">Belongs to the CCR4/nocturin family.</text>
</comment>
<dbReference type="FunFam" id="3.60.10.10:FF:000012">
    <property type="entry name" value="nocturnin isoform X2"/>
    <property type="match status" value="1"/>
</dbReference>
<comment type="caution">
    <text evidence="11">The sequence shown here is derived from an EMBL/GenBank/DDBJ whole genome shotgun (WGS) entry which is preliminary data.</text>
</comment>
<keyword evidence="4" id="KW-0963">Cytoplasm</keyword>
<dbReference type="InterPro" id="IPR050410">
    <property type="entry name" value="CCR4/nocturin_mRNA_transcr"/>
</dbReference>
<evidence type="ECO:0000313" key="11">
    <source>
        <dbReference type="EMBL" id="KAL1117149.1"/>
    </source>
</evidence>
<comment type="cofactor">
    <cofactor evidence="1">
        <name>Mg(2+)</name>
        <dbReference type="ChEBI" id="CHEBI:18420"/>
    </cofactor>
</comment>
<organism evidence="11 12">
    <name type="scientific">Ranatra chinensis</name>
    <dbReference type="NCBI Taxonomy" id="642074"/>
    <lineage>
        <taxon>Eukaryota</taxon>
        <taxon>Metazoa</taxon>
        <taxon>Ecdysozoa</taxon>
        <taxon>Arthropoda</taxon>
        <taxon>Hexapoda</taxon>
        <taxon>Insecta</taxon>
        <taxon>Pterygota</taxon>
        <taxon>Neoptera</taxon>
        <taxon>Paraneoptera</taxon>
        <taxon>Hemiptera</taxon>
        <taxon>Heteroptera</taxon>
        <taxon>Panheteroptera</taxon>
        <taxon>Nepomorpha</taxon>
        <taxon>Nepidae</taxon>
        <taxon>Ranatrinae</taxon>
        <taxon>Ranatra</taxon>
    </lineage>
</organism>
<keyword evidence="6" id="KW-0378">Hydrolase</keyword>
<keyword evidence="7" id="KW-0460">Magnesium</keyword>
<dbReference type="AlphaFoldDB" id="A0ABD0YMR9"/>
<keyword evidence="8" id="KW-0090">Biological rhythms</keyword>
<evidence type="ECO:0000256" key="8">
    <source>
        <dbReference type="ARBA" id="ARBA00023108"/>
    </source>
</evidence>
<dbReference type="GO" id="GO:0016788">
    <property type="term" value="F:hydrolase activity, acting on ester bonds"/>
    <property type="evidence" value="ECO:0007669"/>
    <property type="project" value="UniProtKB-ARBA"/>
</dbReference>
<sequence>MGSFTSAPKILNEDTQDNDVELPERMSKDELLAYCTNHIQPSSPKLVNRSFQNLSPLTPNKCNEIIPQNQTQIRVLQWNLLSQTLGINNDNFVCCPDEALHWNRRRYLLTEEIIKYSPDIICLQEVDHFKYLKKTLATQGYEGMFFPKPDSPCMYIKDNNGPDGCAIFYLADKFEFVQKETRILEVWRVQSNQVAIITILKDKHTGEELCIATTHLKARSGALLAALRNEQGKDLLDFVSAHASDRPVILCGDFNAEPTEPIYSTVLNHQALRLSSAYGYGGCEPPYTTWKVRQEGEVCHTIDYIFYSKDKFKVVDVLQFPTGDDIGQGRVPSMSYPSDHFSLVCDLRFNNLEISNSSL</sequence>
<keyword evidence="12" id="KW-1185">Reference proteome</keyword>
<keyword evidence="5" id="KW-0479">Metal-binding</keyword>
<accession>A0ABD0YMR9</accession>
<dbReference type="PANTHER" id="PTHR12121">
    <property type="entry name" value="CARBON CATABOLITE REPRESSOR PROTEIN 4"/>
    <property type="match status" value="1"/>
</dbReference>
<comment type="subcellular location">
    <subcellularLocation>
        <location evidence="2">Cytoplasm</location>
    </subcellularLocation>
</comment>
<dbReference type="Pfam" id="PF03372">
    <property type="entry name" value="Exo_endo_phos"/>
    <property type="match status" value="1"/>
</dbReference>
<dbReference type="GO" id="GO:0005737">
    <property type="term" value="C:cytoplasm"/>
    <property type="evidence" value="ECO:0007669"/>
    <property type="project" value="UniProtKB-SubCell"/>
</dbReference>
<dbReference type="GO" id="GO:0006139">
    <property type="term" value="P:nucleobase-containing compound metabolic process"/>
    <property type="evidence" value="ECO:0007669"/>
    <property type="project" value="UniProtKB-ARBA"/>
</dbReference>
<dbReference type="GO" id="GO:0048511">
    <property type="term" value="P:rhythmic process"/>
    <property type="evidence" value="ECO:0007669"/>
    <property type="project" value="UniProtKB-KW"/>
</dbReference>
<evidence type="ECO:0000259" key="10">
    <source>
        <dbReference type="Pfam" id="PF03372"/>
    </source>
</evidence>
<reference evidence="11 12" key="1">
    <citation type="submission" date="2024-07" db="EMBL/GenBank/DDBJ databases">
        <title>Chromosome-level genome assembly of the water stick insect Ranatra chinensis (Heteroptera: Nepidae).</title>
        <authorList>
            <person name="Liu X."/>
        </authorList>
    </citation>
    <scope>NUCLEOTIDE SEQUENCE [LARGE SCALE GENOMIC DNA]</scope>
    <source>
        <strain evidence="11">Cailab_2021Rc</strain>
        <tissue evidence="11">Muscle</tissue>
    </source>
</reference>
<evidence type="ECO:0000256" key="4">
    <source>
        <dbReference type="ARBA" id="ARBA00022490"/>
    </source>
</evidence>
<dbReference type="GO" id="GO:0046872">
    <property type="term" value="F:metal ion binding"/>
    <property type="evidence" value="ECO:0007669"/>
    <property type="project" value="UniProtKB-KW"/>
</dbReference>
<evidence type="ECO:0000256" key="2">
    <source>
        <dbReference type="ARBA" id="ARBA00004496"/>
    </source>
</evidence>
<evidence type="ECO:0000256" key="9">
    <source>
        <dbReference type="ARBA" id="ARBA00023807"/>
    </source>
</evidence>